<dbReference type="SUPFAM" id="SSF52540">
    <property type="entry name" value="P-loop containing nucleoside triphosphate hydrolases"/>
    <property type="match status" value="1"/>
</dbReference>
<reference evidence="7 8" key="4">
    <citation type="journal article" date="2010" name="Environ. Microbiol.">
        <title>The bacterial genus Collimonas: mycophagy, weathering and other adaptive solutions to life in oligotrophic soil environments.</title>
        <authorList>
            <person name="Leveau J.H."/>
            <person name="Uroz S."/>
            <person name="de Boer W."/>
        </authorList>
    </citation>
    <scope>NUCLEOTIDE SEQUENCE [LARGE SCALE GENOMIC DNA]</scope>
    <source>
        <strain evidence="7 8">Ter331</strain>
    </source>
</reference>
<keyword evidence="4" id="KW-0547">Nucleotide-binding</keyword>
<accession>G0ACH7</accession>
<dbReference type="KEGG" id="cfu:CFU_2946"/>
<reference evidence="7 8" key="3">
    <citation type="journal article" date="2008" name="FEMS Microbiol. Ecol.">
        <title>Identification and characterization of genes underlying chitinolysis in Collimonas fungivorans Ter331.</title>
        <authorList>
            <person name="Fritsche K."/>
            <person name="de Boer W."/>
            <person name="Gerards S."/>
            <person name="van den Berg M."/>
            <person name="van Veen J.A."/>
            <person name="Leveau J.H."/>
        </authorList>
    </citation>
    <scope>NUCLEOTIDE SEQUENCE [LARGE SCALE GENOMIC DNA]</scope>
    <source>
        <strain evidence="7 8">Ter331</strain>
    </source>
</reference>
<keyword evidence="8" id="KW-1185">Reference proteome</keyword>
<reference evidence="7 8" key="2">
    <citation type="journal article" date="2006" name="J. Microbiol. Methods">
        <title>Genomic flank-sequencing of plasposon insertion sites for rapid identification of functional genes.</title>
        <authorList>
            <person name="Leveau J.H."/>
            <person name="Gerards S."/>
            <person name="Fritsche K."/>
            <person name="Zondag G."/>
            <person name="van Veen J.A."/>
        </authorList>
    </citation>
    <scope>NUCLEOTIDE SEQUENCE [LARGE SCALE GENOMIC DNA]</scope>
    <source>
        <strain evidence="7 8">Ter331</strain>
    </source>
</reference>
<dbReference type="GO" id="GO:0005524">
    <property type="term" value="F:ATP binding"/>
    <property type="evidence" value="ECO:0007669"/>
    <property type="project" value="UniProtKB-KW"/>
</dbReference>
<dbReference type="PROSITE" id="PS50893">
    <property type="entry name" value="ABC_TRANSPORTER_2"/>
    <property type="match status" value="1"/>
</dbReference>
<evidence type="ECO:0000313" key="8">
    <source>
        <dbReference type="Proteomes" id="UP000008392"/>
    </source>
</evidence>
<evidence type="ECO:0000256" key="3">
    <source>
        <dbReference type="ARBA" id="ARBA00022475"/>
    </source>
</evidence>
<keyword evidence="2" id="KW-0813">Transport</keyword>
<dbReference type="EMBL" id="CP002745">
    <property type="protein sequence ID" value="AEK62772.1"/>
    <property type="molecule type" value="Genomic_DNA"/>
</dbReference>
<dbReference type="InterPro" id="IPR027417">
    <property type="entry name" value="P-loop_NTPase"/>
</dbReference>
<reference evidence="7 8" key="5">
    <citation type="journal article" date="2011" name="ISME J.">
        <title>Dual transcriptional profiling of a bacterial/fungal confrontation: Collimonas fungivorans versus Aspergillus niger.</title>
        <authorList>
            <person name="Mela F."/>
            <person name="Fritsche K."/>
            <person name="de Boer W."/>
            <person name="van Veen J.A."/>
            <person name="de Graaff L.H."/>
            <person name="van den Berg M."/>
            <person name="Leveau J.H."/>
        </authorList>
    </citation>
    <scope>NUCLEOTIDE SEQUENCE [LARGE SCALE GENOMIC DNA]</scope>
    <source>
        <strain evidence="7 8">Ter331</strain>
    </source>
</reference>
<dbReference type="Pfam" id="PF00005">
    <property type="entry name" value="ABC_tran"/>
    <property type="match status" value="1"/>
</dbReference>
<evidence type="ECO:0000256" key="1">
    <source>
        <dbReference type="ARBA" id="ARBA00005417"/>
    </source>
</evidence>
<organism evidence="7 8">
    <name type="scientific">Collimonas fungivorans (strain Ter331)</name>
    <dbReference type="NCBI Taxonomy" id="1005048"/>
    <lineage>
        <taxon>Bacteria</taxon>
        <taxon>Pseudomonadati</taxon>
        <taxon>Pseudomonadota</taxon>
        <taxon>Betaproteobacteria</taxon>
        <taxon>Burkholderiales</taxon>
        <taxon>Oxalobacteraceae</taxon>
        <taxon>Collimonas</taxon>
    </lineage>
</organism>
<dbReference type="Proteomes" id="UP000008392">
    <property type="component" value="Chromosome"/>
</dbReference>
<feature type="domain" description="ABC transporter" evidence="6">
    <location>
        <begin position="37"/>
        <end position="267"/>
    </location>
</feature>
<dbReference type="eggNOG" id="COG1131">
    <property type="taxonomic scope" value="Bacteria"/>
</dbReference>
<dbReference type="InterPro" id="IPR003593">
    <property type="entry name" value="AAA+_ATPase"/>
</dbReference>
<evidence type="ECO:0000256" key="4">
    <source>
        <dbReference type="ARBA" id="ARBA00022741"/>
    </source>
</evidence>
<dbReference type="CDD" id="cd03230">
    <property type="entry name" value="ABC_DR_subfamily_A"/>
    <property type="match status" value="1"/>
</dbReference>
<reference evidence="7 8" key="1">
    <citation type="journal article" date="2004" name="Environ. Microbiol.">
        <title>Phylogeny-function analysis of (meta)genomic libraries: screening for expression of ribosomal RNA genes by large-insert library fluorescent in situ hybridization (LIL-FISH).</title>
        <authorList>
            <person name="Leveau J.H."/>
            <person name="Gerards S."/>
            <person name="de Boer W."/>
            <person name="van Veen J.A."/>
        </authorList>
    </citation>
    <scope>NUCLEOTIDE SEQUENCE [LARGE SCALE GENOMIC DNA]</scope>
    <source>
        <strain evidence="7 8">Ter331</strain>
    </source>
</reference>
<evidence type="ECO:0000256" key="2">
    <source>
        <dbReference type="ARBA" id="ARBA00022448"/>
    </source>
</evidence>
<keyword evidence="3" id="KW-0472">Membrane</keyword>
<comment type="similarity">
    <text evidence="1">Belongs to the ABC transporter superfamily.</text>
</comment>
<dbReference type="SMART" id="SM00382">
    <property type="entry name" value="AAA"/>
    <property type="match status" value="1"/>
</dbReference>
<dbReference type="HOGENOM" id="CLU_000604_1_2_4"/>
<dbReference type="PANTHER" id="PTHR43335">
    <property type="entry name" value="ABC TRANSPORTER, ATP-BINDING PROTEIN"/>
    <property type="match status" value="1"/>
</dbReference>
<reference evidence="8" key="6">
    <citation type="submission" date="2011-05" db="EMBL/GenBank/DDBJ databases">
        <title>Complete sequence of Collimonas fungivorans Ter331.</title>
        <authorList>
            <person name="Leveau J.H."/>
        </authorList>
    </citation>
    <scope>NUCLEOTIDE SEQUENCE [LARGE SCALE GENOMIC DNA]</scope>
    <source>
        <strain evidence="8">Ter331</strain>
    </source>
</reference>
<keyword evidence="5" id="KW-0067">ATP-binding</keyword>
<protein>
    <submittedName>
        <fullName evidence="7">ABC transporter related protein</fullName>
    </submittedName>
</protein>
<dbReference type="STRING" id="1005048.CFU_2946"/>
<evidence type="ECO:0000313" key="7">
    <source>
        <dbReference type="EMBL" id="AEK62772.1"/>
    </source>
</evidence>
<evidence type="ECO:0000256" key="5">
    <source>
        <dbReference type="ARBA" id="ARBA00022840"/>
    </source>
</evidence>
<sequence length="352" mass="37709">MIHAVAGRNLVRITLSVALLLATYRLRPFTGRPTLMIKISGLTFDYPGHRALHQVSLQVEAGSVTALVGSNGAGKTTLMRCIAGLETPLAGSISVAGMDVLERPREVHRIMGYLSDFYGLYQSLTVAQCFEYAAAAQGLPAPAIPQAIQITAQQLGLSERLQQTCDKLSRGLRQRVAIGQAIIHGPKILLLDEPASGLDPEARASLAGLFRLLQAQGMTLLVSSHILAELDEYSTHMLALRDGKVLEYRALDHGSTALAPRKSLRIVLAQANPGLHAQLAAEPALQVSASDERSADFMFSGDEHAQAALLARLIAAGLQISSFADQKENLQQSYLRSVASYEQNGQHSGSAT</sequence>
<keyword evidence="3" id="KW-1003">Cell membrane</keyword>
<name>G0ACH7_COLFT</name>
<dbReference type="AlphaFoldDB" id="G0ACH7"/>
<evidence type="ECO:0000259" key="6">
    <source>
        <dbReference type="PROSITE" id="PS50893"/>
    </source>
</evidence>
<gene>
    <name evidence="7" type="primary">gldA</name>
    <name evidence="7" type="ordered locus">CFU_2946</name>
</gene>
<dbReference type="Gene3D" id="3.40.50.300">
    <property type="entry name" value="P-loop containing nucleotide triphosphate hydrolases"/>
    <property type="match status" value="1"/>
</dbReference>
<dbReference type="GO" id="GO:0016887">
    <property type="term" value="F:ATP hydrolysis activity"/>
    <property type="evidence" value="ECO:0007669"/>
    <property type="project" value="InterPro"/>
</dbReference>
<proteinExistence type="inferred from homology"/>
<dbReference type="InterPro" id="IPR003439">
    <property type="entry name" value="ABC_transporter-like_ATP-bd"/>
</dbReference>